<dbReference type="EMBL" id="JAHLQT010027705">
    <property type="protein sequence ID" value="KAG7162519.1"/>
    <property type="molecule type" value="Genomic_DNA"/>
</dbReference>
<dbReference type="Proteomes" id="UP000747542">
    <property type="component" value="Unassembled WGS sequence"/>
</dbReference>
<gene>
    <name evidence="8" type="primary">Azf1-L1</name>
    <name evidence="8" type="ORF">Hamer_G008075</name>
</gene>
<feature type="domain" description="C2H2-type" evidence="7">
    <location>
        <begin position="181"/>
        <end position="208"/>
    </location>
</feature>
<feature type="region of interest" description="Disordered" evidence="6">
    <location>
        <begin position="74"/>
        <end position="137"/>
    </location>
</feature>
<dbReference type="Pfam" id="PF00096">
    <property type="entry name" value="zf-C2H2"/>
    <property type="match status" value="2"/>
</dbReference>
<dbReference type="PANTHER" id="PTHR23235">
    <property type="entry name" value="KRUEPPEL-LIKE TRANSCRIPTION FACTOR"/>
    <property type="match status" value="1"/>
</dbReference>
<dbReference type="GO" id="GO:0008270">
    <property type="term" value="F:zinc ion binding"/>
    <property type="evidence" value="ECO:0007669"/>
    <property type="project" value="UniProtKB-KW"/>
</dbReference>
<keyword evidence="3 5" id="KW-0863">Zinc-finger</keyword>
<evidence type="ECO:0000256" key="1">
    <source>
        <dbReference type="ARBA" id="ARBA00022723"/>
    </source>
</evidence>
<dbReference type="InterPro" id="IPR013087">
    <property type="entry name" value="Znf_C2H2_type"/>
</dbReference>
<accession>A0A8J5JZY1</accession>
<evidence type="ECO:0000256" key="5">
    <source>
        <dbReference type="PROSITE-ProRule" id="PRU00042"/>
    </source>
</evidence>
<dbReference type="PROSITE" id="PS00028">
    <property type="entry name" value="ZINC_FINGER_C2H2_1"/>
    <property type="match status" value="2"/>
</dbReference>
<feature type="domain" description="C2H2-type" evidence="7">
    <location>
        <begin position="209"/>
        <end position="236"/>
    </location>
</feature>
<keyword evidence="2" id="KW-0677">Repeat</keyword>
<name>A0A8J5JZY1_HOMAM</name>
<reference evidence="8" key="1">
    <citation type="journal article" date="2021" name="Sci. Adv.">
        <title>The American lobster genome reveals insights on longevity, neural, and immune adaptations.</title>
        <authorList>
            <person name="Polinski J.M."/>
            <person name="Zimin A.V."/>
            <person name="Clark K.F."/>
            <person name="Kohn A.B."/>
            <person name="Sadowski N."/>
            <person name="Timp W."/>
            <person name="Ptitsyn A."/>
            <person name="Khanna P."/>
            <person name="Romanova D.Y."/>
            <person name="Williams P."/>
            <person name="Greenwood S.J."/>
            <person name="Moroz L.L."/>
            <person name="Walt D.R."/>
            <person name="Bodnar A.G."/>
        </authorList>
    </citation>
    <scope>NUCLEOTIDE SEQUENCE</scope>
    <source>
        <strain evidence="8">GMGI-L3</strain>
    </source>
</reference>
<dbReference type="PROSITE" id="PS50157">
    <property type="entry name" value="ZINC_FINGER_C2H2_2"/>
    <property type="match status" value="3"/>
</dbReference>
<protein>
    <submittedName>
        <fullName evidence="8">Asparagine-rich zinc finger protein AZF1-like 1</fullName>
    </submittedName>
</protein>
<evidence type="ECO:0000313" key="8">
    <source>
        <dbReference type="EMBL" id="KAG7162519.1"/>
    </source>
</evidence>
<evidence type="ECO:0000313" key="9">
    <source>
        <dbReference type="Proteomes" id="UP000747542"/>
    </source>
</evidence>
<organism evidence="8 9">
    <name type="scientific">Homarus americanus</name>
    <name type="common">American lobster</name>
    <dbReference type="NCBI Taxonomy" id="6706"/>
    <lineage>
        <taxon>Eukaryota</taxon>
        <taxon>Metazoa</taxon>
        <taxon>Ecdysozoa</taxon>
        <taxon>Arthropoda</taxon>
        <taxon>Crustacea</taxon>
        <taxon>Multicrustacea</taxon>
        <taxon>Malacostraca</taxon>
        <taxon>Eumalacostraca</taxon>
        <taxon>Eucarida</taxon>
        <taxon>Decapoda</taxon>
        <taxon>Pleocyemata</taxon>
        <taxon>Astacidea</taxon>
        <taxon>Nephropoidea</taxon>
        <taxon>Nephropidae</taxon>
        <taxon>Homarus</taxon>
    </lineage>
</organism>
<dbReference type="InterPro" id="IPR036236">
    <property type="entry name" value="Znf_C2H2_sf"/>
</dbReference>
<comment type="caution">
    <text evidence="8">The sequence shown here is derived from an EMBL/GenBank/DDBJ whole genome shotgun (WGS) entry which is preliminary data.</text>
</comment>
<evidence type="ECO:0000256" key="3">
    <source>
        <dbReference type="ARBA" id="ARBA00022771"/>
    </source>
</evidence>
<feature type="non-terminal residue" evidence="8">
    <location>
        <position position="240"/>
    </location>
</feature>
<feature type="domain" description="C2H2-type" evidence="7">
    <location>
        <begin position="153"/>
        <end position="180"/>
    </location>
</feature>
<feature type="compositionally biased region" description="Basic and acidic residues" evidence="6">
    <location>
        <begin position="105"/>
        <end position="117"/>
    </location>
</feature>
<dbReference type="PANTHER" id="PTHR23235:SF120">
    <property type="entry name" value="KRUPPEL-LIKE FACTOR 15"/>
    <property type="match status" value="1"/>
</dbReference>
<evidence type="ECO:0000256" key="2">
    <source>
        <dbReference type="ARBA" id="ARBA00022737"/>
    </source>
</evidence>
<dbReference type="FunFam" id="3.30.160.60:FF:002343">
    <property type="entry name" value="Zinc finger protein 33A"/>
    <property type="match status" value="1"/>
</dbReference>
<dbReference type="GO" id="GO:0000981">
    <property type="term" value="F:DNA-binding transcription factor activity, RNA polymerase II-specific"/>
    <property type="evidence" value="ECO:0007669"/>
    <property type="project" value="TreeGrafter"/>
</dbReference>
<dbReference type="Gene3D" id="3.30.160.60">
    <property type="entry name" value="Classic Zinc Finger"/>
    <property type="match status" value="3"/>
</dbReference>
<feature type="compositionally biased region" description="Polar residues" evidence="6">
    <location>
        <begin position="74"/>
        <end position="85"/>
    </location>
</feature>
<dbReference type="FunFam" id="3.30.160.60:FF:000100">
    <property type="entry name" value="Zinc finger 45-like"/>
    <property type="match status" value="1"/>
</dbReference>
<feature type="region of interest" description="Disordered" evidence="6">
    <location>
        <begin position="1"/>
        <end position="49"/>
    </location>
</feature>
<keyword evidence="4" id="KW-0862">Zinc</keyword>
<dbReference type="AlphaFoldDB" id="A0A8J5JZY1"/>
<sequence>STGEVNHPIHKILSRLPTRSGPDPDKPTLTMSEEVPDPDDPEYEESFSEEAEDIMMSETLCVRRHLYCGSHTISPTISPADSRSVSPADGAVAGPSRVTPRGRRSRSEDRETEDGRKPGQCRPRAQGGRTRERPGVGEAALARTGLASSFKVHHCTYCSYFTPRKDHLIMHIRTHTGEKPFACPYCPSRFVQKGTLSNHIRTHTGEKPFSCPLCPQSFARNSHLRSHMSTHKGYTTTSNL</sequence>
<dbReference type="SUPFAM" id="SSF57667">
    <property type="entry name" value="beta-beta-alpha zinc fingers"/>
    <property type="match status" value="2"/>
</dbReference>
<evidence type="ECO:0000259" key="7">
    <source>
        <dbReference type="PROSITE" id="PS50157"/>
    </source>
</evidence>
<evidence type="ECO:0000256" key="4">
    <source>
        <dbReference type="ARBA" id="ARBA00022833"/>
    </source>
</evidence>
<dbReference type="GO" id="GO:0000978">
    <property type="term" value="F:RNA polymerase II cis-regulatory region sequence-specific DNA binding"/>
    <property type="evidence" value="ECO:0007669"/>
    <property type="project" value="TreeGrafter"/>
</dbReference>
<dbReference type="SMART" id="SM00355">
    <property type="entry name" value="ZnF_C2H2"/>
    <property type="match status" value="3"/>
</dbReference>
<keyword evidence="1" id="KW-0479">Metal-binding</keyword>
<evidence type="ECO:0000256" key="6">
    <source>
        <dbReference type="SAM" id="MobiDB-lite"/>
    </source>
</evidence>
<feature type="compositionally biased region" description="Acidic residues" evidence="6">
    <location>
        <begin position="34"/>
        <end position="49"/>
    </location>
</feature>
<proteinExistence type="predicted"/>
<keyword evidence="9" id="KW-1185">Reference proteome</keyword>